<dbReference type="HAMAP" id="MF_00149">
    <property type="entry name" value="DNA_mis_repair"/>
    <property type="match status" value="1"/>
</dbReference>
<keyword evidence="9" id="KW-1185">Reference proteome</keyword>
<dbReference type="PROSITE" id="PS00058">
    <property type="entry name" value="DNA_MISMATCH_REPAIR_1"/>
    <property type="match status" value="1"/>
</dbReference>
<reference evidence="8 9" key="1">
    <citation type="journal article" date="2014" name="PLoS Genet.">
        <title>Phylogenetically driven sequencing of extremely halophilic archaea reveals strategies for static and dynamic osmo-response.</title>
        <authorList>
            <person name="Becker E.A."/>
            <person name="Seitzer P.M."/>
            <person name="Tritt A."/>
            <person name="Larsen D."/>
            <person name="Krusor M."/>
            <person name="Yao A.I."/>
            <person name="Wu D."/>
            <person name="Madern D."/>
            <person name="Eisen J.A."/>
            <person name="Darling A.E."/>
            <person name="Facciotti M.T."/>
        </authorList>
    </citation>
    <scope>NUCLEOTIDE SEQUENCE [LARGE SCALE GENOMIC DNA]</scope>
    <source>
        <strain evidence="8 9">DSM 1307</strain>
    </source>
</reference>
<dbReference type="CDD" id="cd16926">
    <property type="entry name" value="HATPase_MutL-MLH-PMS-like"/>
    <property type="match status" value="1"/>
</dbReference>
<feature type="compositionally biased region" description="Low complexity" evidence="5">
    <location>
        <begin position="458"/>
        <end position="474"/>
    </location>
</feature>
<dbReference type="GO" id="GO:0032300">
    <property type="term" value="C:mismatch repair complex"/>
    <property type="evidence" value="ECO:0007669"/>
    <property type="project" value="InterPro"/>
</dbReference>
<evidence type="ECO:0000256" key="4">
    <source>
        <dbReference type="HAMAP-Rule" id="MF_00149"/>
    </source>
</evidence>
<dbReference type="SUPFAM" id="SSF118116">
    <property type="entry name" value="DNA mismatch repair protein MutL"/>
    <property type="match status" value="1"/>
</dbReference>
<evidence type="ECO:0000256" key="1">
    <source>
        <dbReference type="ARBA" id="ARBA00006082"/>
    </source>
</evidence>
<dbReference type="GO" id="GO:0030983">
    <property type="term" value="F:mismatched DNA binding"/>
    <property type="evidence" value="ECO:0007669"/>
    <property type="project" value="InterPro"/>
</dbReference>
<dbReference type="InterPro" id="IPR042120">
    <property type="entry name" value="MutL_C_dimsub"/>
</dbReference>
<evidence type="ECO:0000259" key="6">
    <source>
        <dbReference type="SMART" id="SM00853"/>
    </source>
</evidence>
<dbReference type="InterPro" id="IPR013507">
    <property type="entry name" value="DNA_mismatch_S5_2-like"/>
</dbReference>
<dbReference type="Gene3D" id="3.30.1540.20">
    <property type="entry name" value="MutL, C-terminal domain, dimerisation subdomain"/>
    <property type="match status" value="1"/>
</dbReference>
<keyword evidence="3 4" id="KW-0234">DNA repair</keyword>
<evidence type="ECO:0000313" key="8">
    <source>
        <dbReference type="EMBL" id="EMA46379.1"/>
    </source>
</evidence>
<dbReference type="CDD" id="cd00782">
    <property type="entry name" value="MutL_Trans"/>
    <property type="match status" value="1"/>
</dbReference>
<feature type="compositionally biased region" description="Acidic residues" evidence="5">
    <location>
        <begin position="405"/>
        <end position="416"/>
    </location>
</feature>
<evidence type="ECO:0000256" key="2">
    <source>
        <dbReference type="ARBA" id="ARBA00022763"/>
    </source>
</evidence>
<feature type="compositionally biased region" description="Basic and acidic residues" evidence="5">
    <location>
        <begin position="476"/>
        <end position="487"/>
    </location>
</feature>
<dbReference type="Gene3D" id="3.30.1370.100">
    <property type="entry name" value="MutL, C-terminal domain, regulatory subdomain"/>
    <property type="match status" value="1"/>
</dbReference>
<dbReference type="InterPro" id="IPR038973">
    <property type="entry name" value="MutL/Mlh/Pms-like"/>
</dbReference>
<dbReference type="InterPro" id="IPR020568">
    <property type="entry name" value="Ribosomal_Su5_D2-typ_SF"/>
</dbReference>
<feature type="domain" description="MutL C-terminal dimerisation" evidence="6">
    <location>
        <begin position="529"/>
        <end position="672"/>
    </location>
</feature>
<dbReference type="PANTHER" id="PTHR10073">
    <property type="entry name" value="DNA MISMATCH REPAIR PROTEIN MLH, PMS, MUTL"/>
    <property type="match status" value="1"/>
</dbReference>
<proteinExistence type="inferred from homology"/>
<dbReference type="InterPro" id="IPR042121">
    <property type="entry name" value="MutL_C_regsub"/>
</dbReference>
<dbReference type="InterPro" id="IPR014790">
    <property type="entry name" value="MutL_C"/>
</dbReference>
<protein>
    <recommendedName>
        <fullName evidence="4">DNA mismatch repair protein MutL</fullName>
    </recommendedName>
</protein>
<sequence>MRFCVLRRDNEHRTERWISFFDDRLAASASPRSTPSTSTNYSMTDGEIHRLDQSTIERIAAGEVVERPASVVKELVENSLDAGASRVRIAVERGGKDGVRVTDDGTGMSESAVETAVEKHTTSKIGDIEDLEAGVESLGFRGEALAAIGAVSRLTIRTKASEADRGTELTMVGGEIESIEPAGCPVGTTVEIDDLFYNVPARRKYLKQDQTEFGHVSRVATGYALSNPDRSLTLSHDDSEVFSTTGQGSLESTVLAVYGREVAEAMIPLAGDLDEEGPLDGIDGVVSHPETTRASTQQCTVFVNGRYVRAGAVRDAIVKAYGGQLATDRYPFAVVFLSVPPNTVDVNVHPRKQEIRFADEETVREQVETTVENALLEAGLVRSGAPRGRSAPEQTAIDPHSTDDGANEQETTDQETNDARADGTTANETEPADPASAADPIGSTSTAEPASRDDEPVGEQQAEPTEPTEPGETSESVERSRSPERTTDGAANEAGTEGRKFTETPAQATLDGETVADEPDFEQLPRLRVLGQLHDTYFVCESPDGLVLVDQHAAHERVNYERLRKRVAGETNIQELAEPVTIELTAAESALFEEFTEALSALGFRASPSDGRAVEVAAVPAVLAGAADPELLRDALSAFVDERDPDEPITQVSDALLADLACYPSITANTSLSEGSVTELLRALDACENPYACPHGRPVVIELSERALDERFERDYPGHAGRRASHDP</sequence>
<dbReference type="GO" id="GO:0005524">
    <property type="term" value="F:ATP binding"/>
    <property type="evidence" value="ECO:0007669"/>
    <property type="project" value="InterPro"/>
</dbReference>
<dbReference type="GO" id="GO:0140664">
    <property type="term" value="F:ATP-dependent DNA damage sensor activity"/>
    <property type="evidence" value="ECO:0007669"/>
    <property type="project" value="InterPro"/>
</dbReference>
<comment type="similarity">
    <text evidence="1 4">Belongs to the DNA mismatch repair MutL/HexB family.</text>
</comment>
<evidence type="ECO:0000259" key="7">
    <source>
        <dbReference type="SMART" id="SM01340"/>
    </source>
</evidence>
<feature type="domain" description="DNA mismatch repair protein S5" evidence="7">
    <location>
        <begin position="254"/>
        <end position="376"/>
    </location>
</feature>
<dbReference type="FunFam" id="3.30.565.10:FF:000003">
    <property type="entry name" value="DNA mismatch repair endonuclease MutL"/>
    <property type="match status" value="1"/>
</dbReference>
<comment type="caution">
    <text evidence="8">The sequence shown here is derived from an EMBL/GenBank/DDBJ whole genome shotgun (WGS) entry which is preliminary data.</text>
</comment>
<dbReference type="SUPFAM" id="SSF54211">
    <property type="entry name" value="Ribosomal protein S5 domain 2-like"/>
    <property type="match status" value="1"/>
</dbReference>
<evidence type="ECO:0000313" key="9">
    <source>
        <dbReference type="Proteomes" id="UP000011568"/>
    </source>
</evidence>
<dbReference type="InterPro" id="IPR014721">
    <property type="entry name" value="Ribsml_uS5_D2-typ_fold_subgr"/>
</dbReference>
<dbReference type="Proteomes" id="UP000011568">
    <property type="component" value="Unassembled WGS sequence"/>
</dbReference>
<dbReference type="InterPro" id="IPR002099">
    <property type="entry name" value="MutL/Mlh/PMS"/>
</dbReference>
<dbReference type="GO" id="GO:0016887">
    <property type="term" value="F:ATP hydrolysis activity"/>
    <property type="evidence" value="ECO:0007669"/>
    <property type="project" value="InterPro"/>
</dbReference>
<dbReference type="NCBIfam" id="TIGR00585">
    <property type="entry name" value="mutl"/>
    <property type="match status" value="1"/>
</dbReference>
<dbReference type="PANTHER" id="PTHR10073:SF12">
    <property type="entry name" value="DNA MISMATCH REPAIR PROTEIN MLH1"/>
    <property type="match status" value="1"/>
</dbReference>
<dbReference type="SMART" id="SM01340">
    <property type="entry name" value="DNA_mis_repair"/>
    <property type="match status" value="1"/>
</dbReference>
<comment type="function">
    <text evidence="4">This protein is involved in the repair of mismatches in DNA. It is required for dam-dependent methyl-directed DNA mismatch repair. May act as a 'molecular matchmaker', a protein that promotes the formation of a stable complex between two or more DNA-binding proteins in an ATP-dependent manner without itself being part of a final effector complex.</text>
</comment>
<dbReference type="Gene3D" id="3.30.565.10">
    <property type="entry name" value="Histidine kinase-like ATPase, C-terminal domain"/>
    <property type="match status" value="1"/>
</dbReference>
<name>M0MNR1_HALMO</name>
<dbReference type="Pfam" id="PF01119">
    <property type="entry name" value="DNA_mis_repair"/>
    <property type="match status" value="1"/>
</dbReference>
<dbReference type="Pfam" id="PF13589">
    <property type="entry name" value="HATPase_c_3"/>
    <property type="match status" value="1"/>
</dbReference>
<dbReference type="InterPro" id="IPR014762">
    <property type="entry name" value="DNA_mismatch_repair_CS"/>
</dbReference>
<dbReference type="Pfam" id="PF08676">
    <property type="entry name" value="MutL_C"/>
    <property type="match status" value="1"/>
</dbReference>
<dbReference type="InterPro" id="IPR036890">
    <property type="entry name" value="HATPase_C_sf"/>
</dbReference>
<organism evidence="8 9">
    <name type="scientific">Halococcus morrhuae DSM 1307</name>
    <dbReference type="NCBI Taxonomy" id="931277"/>
    <lineage>
        <taxon>Archaea</taxon>
        <taxon>Methanobacteriati</taxon>
        <taxon>Methanobacteriota</taxon>
        <taxon>Stenosarchaea group</taxon>
        <taxon>Halobacteria</taxon>
        <taxon>Halobacteriales</taxon>
        <taxon>Halococcaceae</taxon>
        <taxon>Halococcus</taxon>
    </lineage>
</organism>
<accession>M0MNR1</accession>
<dbReference type="InterPro" id="IPR037198">
    <property type="entry name" value="MutL_C_sf"/>
</dbReference>
<dbReference type="GO" id="GO:0006298">
    <property type="term" value="P:mismatch repair"/>
    <property type="evidence" value="ECO:0007669"/>
    <property type="project" value="UniProtKB-UniRule"/>
</dbReference>
<dbReference type="SMART" id="SM00853">
    <property type="entry name" value="MutL_C"/>
    <property type="match status" value="1"/>
</dbReference>
<dbReference type="PATRIC" id="fig|931277.6.peg.1230"/>
<dbReference type="SUPFAM" id="SSF55874">
    <property type="entry name" value="ATPase domain of HSP90 chaperone/DNA topoisomerase II/histidine kinase"/>
    <property type="match status" value="1"/>
</dbReference>
<dbReference type="STRING" id="931277.C448_06348"/>
<evidence type="ECO:0000256" key="5">
    <source>
        <dbReference type="SAM" id="MobiDB-lite"/>
    </source>
</evidence>
<dbReference type="AlphaFoldDB" id="M0MNR1"/>
<evidence type="ECO:0000256" key="3">
    <source>
        <dbReference type="ARBA" id="ARBA00023204"/>
    </source>
</evidence>
<feature type="region of interest" description="Disordered" evidence="5">
    <location>
        <begin position="378"/>
        <end position="519"/>
    </location>
</feature>
<dbReference type="InterPro" id="IPR020667">
    <property type="entry name" value="DNA_mismatch_repair_MutL"/>
</dbReference>
<dbReference type="eggNOG" id="arCOG01166">
    <property type="taxonomic scope" value="Archaea"/>
</dbReference>
<dbReference type="EMBL" id="AOMC01000091">
    <property type="protein sequence ID" value="EMA46379.1"/>
    <property type="molecule type" value="Genomic_DNA"/>
</dbReference>
<gene>
    <name evidence="4" type="primary">mutL</name>
    <name evidence="8" type="ORF">C448_06348</name>
</gene>
<dbReference type="Gene3D" id="3.30.230.10">
    <property type="match status" value="1"/>
</dbReference>
<keyword evidence="2 4" id="KW-0227">DNA damage</keyword>